<feature type="region of interest" description="Disordered" evidence="1">
    <location>
        <begin position="1"/>
        <end position="23"/>
    </location>
</feature>
<evidence type="ECO:0000313" key="2">
    <source>
        <dbReference type="EMBL" id="KAG9233321.1"/>
    </source>
</evidence>
<dbReference type="EMBL" id="MU251506">
    <property type="protein sequence ID" value="KAG9233321.1"/>
    <property type="molecule type" value="Genomic_DNA"/>
</dbReference>
<comment type="caution">
    <text evidence="2">The sequence shown here is derived from an EMBL/GenBank/DDBJ whole genome shotgun (WGS) entry which is preliminary data.</text>
</comment>
<organism evidence="2 3">
    <name type="scientific">Amylocarpus encephaloides</name>
    <dbReference type="NCBI Taxonomy" id="45428"/>
    <lineage>
        <taxon>Eukaryota</taxon>
        <taxon>Fungi</taxon>
        <taxon>Dikarya</taxon>
        <taxon>Ascomycota</taxon>
        <taxon>Pezizomycotina</taxon>
        <taxon>Leotiomycetes</taxon>
        <taxon>Helotiales</taxon>
        <taxon>Helotiales incertae sedis</taxon>
        <taxon>Amylocarpus</taxon>
    </lineage>
</organism>
<dbReference type="Proteomes" id="UP000824998">
    <property type="component" value="Unassembled WGS sequence"/>
</dbReference>
<proteinExistence type="predicted"/>
<dbReference type="AlphaFoldDB" id="A0A9P7YH41"/>
<accession>A0A9P7YH41</accession>
<evidence type="ECO:0000256" key="1">
    <source>
        <dbReference type="SAM" id="MobiDB-lite"/>
    </source>
</evidence>
<keyword evidence="3" id="KW-1185">Reference proteome</keyword>
<reference evidence="2" key="1">
    <citation type="journal article" date="2021" name="IMA Fungus">
        <title>Genomic characterization of three marine fungi, including Emericellopsis atlantica sp. nov. with signatures of a generalist lifestyle and marine biomass degradation.</title>
        <authorList>
            <person name="Hagestad O.C."/>
            <person name="Hou L."/>
            <person name="Andersen J.H."/>
            <person name="Hansen E.H."/>
            <person name="Altermark B."/>
            <person name="Li C."/>
            <person name="Kuhnert E."/>
            <person name="Cox R.J."/>
            <person name="Crous P.W."/>
            <person name="Spatafora J.W."/>
            <person name="Lail K."/>
            <person name="Amirebrahimi M."/>
            <person name="Lipzen A."/>
            <person name="Pangilinan J."/>
            <person name="Andreopoulos W."/>
            <person name="Hayes R.D."/>
            <person name="Ng V."/>
            <person name="Grigoriev I.V."/>
            <person name="Jackson S.A."/>
            <person name="Sutton T.D.S."/>
            <person name="Dobson A.D.W."/>
            <person name="Rama T."/>
        </authorList>
    </citation>
    <scope>NUCLEOTIDE SEQUENCE</scope>
    <source>
        <strain evidence="2">TRa018bII</strain>
    </source>
</reference>
<sequence>MLLNRLPGFNKQPHRPHEDFLQDNGSYSPYHSLIVMNTEASVEEEDLGFVKVIRPLIKRSKSGKSTTKPSIDRKHPRIDFLIINPFNSTIPGSRWLFRYVPYISKTGHSKLGTISPRHKHLVTNEKILLLTFDELTFLTTEDVISDLEIEITPLIWNRDKSNPVTHLTPIRIFPRPRIRISQRDRQTYPQPWWIFGGGSFEFVAESDGFAVFAILVDGDDPEFGLEVIEDFGDDLGLGIKFEMGTRVIFECISPDQSLRT</sequence>
<gene>
    <name evidence="2" type="ORF">BJ875DRAFT_512567</name>
</gene>
<name>A0A9P7YH41_9HELO</name>
<protein>
    <submittedName>
        <fullName evidence="2">Uncharacterized protein</fullName>
    </submittedName>
</protein>
<evidence type="ECO:0000313" key="3">
    <source>
        <dbReference type="Proteomes" id="UP000824998"/>
    </source>
</evidence>